<dbReference type="eggNOG" id="COG0287">
    <property type="taxonomic scope" value="Bacteria"/>
</dbReference>
<dbReference type="SUPFAM" id="SSF51735">
    <property type="entry name" value="NAD(P)-binding Rossmann-fold domains"/>
    <property type="match status" value="1"/>
</dbReference>
<evidence type="ECO:0000256" key="8">
    <source>
        <dbReference type="ARBA" id="ARBA00023027"/>
    </source>
</evidence>
<evidence type="ECO:0000256" key="7">
    <source>
        <dbReference type="ARBA" id="ARBA00023002"/>
    </source>
</evidence>
<dbReference type="Gene3D" id="1.10.3660.10">
    <property type="entry name" value="6-phosphogluconate dehydrogenase C-terminal like domain"/>
    <property type="match status" value="1"/>
</dbReference>
<feature type="domain" description="Prephenate/arogenate dehydrogenase" evidence="11">
    <location>
        <begin position="2"/>
        <end position="288"/>
    </location>
</feature>
<dbReference type="AlphaFoldDB" id="A0A0R2C569"/>
<dbReference type="PROSITE" id="PS51176">
    <property type="entry name" value="PDH_ADH"/>
    <property type="match status" value="1"/>
</dbReference>
<dbReference type="Proteomes" id="UP000051576">
    <property type="component" value="Unassembled WGS sequence"/>
</dbReference>
<evidence type="ECO:0000256" key="3">
    <source>
        <dbReference type="ARBA" id="ARBA00012068"/>
    </source>
</evidence>
<dbReference type="SUPFAM" id="SSF48179">
    <property type="entry name" value="6-phosphogluconate dehydrogenase C-terminal domain-like"/>
    <property type="match status" value="1"/>
</dbReference>
<gene>
    <name evidence="13" type="ORF">FD21_GL001699</name>
</gene>
<dbReference type="InterPro" id="IPR003099">
    <property type="entry name" value="Prephen_DH"/>
</dbReference>
<keyword evidence="5" id="KW-0827">Tyrosine biosynthesis</keyword>
<organism evidence="13 14">
    <name type="scientific">Liquorilactobacillus vini DSM 20605</name>
    <dbReference type="NCBI Taxonomy" id="1133569"/>
    <lineage>
        <taxon>Bacteria</taxon>
        <taxon>Bacillati</taxon>
        <taxon>Bacillota</taxon>
        <taxon>Bacilli</taxon>
        <taxon>Lactobacillales</taxon>
        <taxon>Lactobacillaceae</taxon>
        <taxon>Liquorilactobacillus</taxon>
    </lineage>
</organism>
<dbReference type="EC" id="1.3.1.12" evidence="3"/>
<dbReference type="SUPFAM" id="SSF55021">
    <property type="entry name" value="ACT-like"/>
    <property type="match status" value="1"/>
</dbReference>
<evidence type="ECO:0000256" key="1">
    <source>
        <dbReference type="ARBA" id="ARBA00005067"/>
    </source>
</evidence>
<name>A0A0R2C569_9LACO</name>
<dbReference type="UniPathway" id="UPA00122">
    <property type="reaction ID" value="UER00961"/>
</dbReference>
<comment type="catalytic activity">
    <reaction evidence="10">
        <text>prephenate + NAD(+) = 3-(4-hydroxyphenyl)pyruvate + CO2 + NADH</text>
        <dbReference type="Rhea" id="RHEA:13869"/>
        <dbReference type="ChEBI" id="CHEBI:16526"/>
        <dbReference type="ChEBI" id="CHEBI:29934"/>
        <dbReference type="ChEBI" id="CHEBI:36242"/>
        <dbReference type="ChEBI" id="CHEBI:57540"/>
        <dbReference type="ChEBI" id="CHEBI:57945"/>
        <dbReference type="EC" id="1.3.1.12"/>
    </reaction>
</comment>
<evidence type="ECO:0000256" key="4">
    <source>
        <dbReference type="ARBA" id="ARBA00016891"/>
    </source>
</evidence>
<evidence type="ECO:0000256" key="9">
    <source>
        <dbReference type="ARBA" id="ARBA00023141"/>
    </source>
</evidence>
<dbReference type="EMBL" id="AYYX01000056">
    <property type="protein sequence ID" value="KRM86293.1"/>
    <property type="molecule type" value="Genomic_DNA"/>
</dbReference>
<evidence type="ECO:0000313" key="13">
    <source>
        <dbReference type="EMBL" id="KRM86293.1"/>
    </source>
</evidence>
<accession>A0A0R2C569</accession>
<dbReference type="CDD" id="cd04909">
    <property type="entry name" value="ACT_PDH-BS"/>
    <property type="match status" value="1"/>
</dbReference>
<dbReference type="NCBIfam" id="NF005107">
    <property type="entry name" value="PRK06545.1-5"/>
    <property type="match status" value="1"/>
</dbReference>
<evidence type="ECO:0000256" key="5">
    <source>
        <dbReference type="ARBA" id="ARBA00022498"/>
    </source>
</evidence>
<dbReference type="Gene3D" id="3.40.50.720">
    <property type="entry name" value="NAD(P)-binding Rossmann-like Domain"/>
    <property type="match status" value="1"/>
</dbReference>
<dbReference type="PANTHER" id="PTHR21363">
    <property type="entry name" value="PREPHENATE DEHYDROGENASE"/>
    <property type="match status" value="1"/>
</dbReference>
<comment type="pathway">
    <text evidence="1">Amino-acid biosynthesis; L-tyrosine biosynthesis; (4-hydroxyphenyl)pyruvate from prephenate (NAD(+) route): step 1/1.</text>
</comment>
<keyword evidence="7" id="KW-0560">Oxidoreductase</keyword>
<keyword evidence="9" id="KW-0057">Aromatic amino acid biosynthesis</keyword>
<dbReference type="FunFam" id="1.10.3660.10:FF:000003">
    <property type="entry name" value="Prephenate dehydrogenase"/>
    <property type="match status" value="1"/>
</dbReference>
<dbReference type="PANTHER" id="PTHR21363:SF0">
    <property type="entry name" value="PREPHENATE DEHYDROGENASE [NADP(+)]"/>
    <property type="match status" value="1"/>
</dbReference>
<dbReference type="STRING" id="1133569.FD21_GL001699"/>
<dbReference type="InterPro" id="IPR008927">
    <property type="entry name" value="6-PGluconate_DH-like_C_sf"/>
</dbReference>
<dbReference type="Pfam" id="PF02153">
    <property type="entry name" value="PDH_N"/>
    <property type="match status" value="1"/>
</dbReference>
<evidence type="ECO:0000259" key="12">
    <source>
        <dbReference type="PROSITE" id="PS51671"/>
    </source>
</evidence>
<dbReference type="InterPro" id="IPR036291">
    <property type="entry name" value="NAD(P)-bd_dom_sf"/>
</dbReference>
<dbReference type="GO" id="GO:0008977">
    <property type="term" value="F:prephenate dehydrogenase (NAD+) activity"/>
    <property type="evidence" value="ECO:0007669"/>
    <property type="project" value="UniProtKB-EC"/>
</dbReference>
<keyword evidence="6" id="KW-0028">Amino-acid biosynthesis</keyword>
<dbReference type="InterPro" id="IPR050812">
    <property type="entry name" value="Preph/Arog_dehydrog"/>
</dbReference>
<dbReference type="InterPro" id="IPR045865">
    <property type="entry name" value="ACT-like_dom_sf"/>
</dbReference>
<dbReference type="InterPro" id="IPR002912">
    <property type="entry name" value="ACT_dom"/>
</dbReference>
<dbReference type="PROSITE" id="PS51671">
    <property type="entry name" value="ACT"/>
    <property type="match status" value="1"/>
</dbReference>
<dbReference type="OrthoDB" id="9802008at2"/>
<dbReference type="GO" id="GO:0006571">
    <property type="term" value="P:tyrosine biosynthetic process"/>
    <property type="evidence" value="ECO:0007669"/>
    <property type="project" value="UniProtKB-UniPathway"/>
</dbReference>
<sequence>MTTVFINGLGLIGSSLARAIKTVDPTIKIIAADQDPTTLKFALKKQIIDQATSKLTAAQNADFIILATPVTIIIETLKRLAKLKLKPGVIITDVGSTKAQVMAAAKFLPAKTTFIGGHPMAGSHKSGVTAGRTDLFENAFYFLIAPAVDSFQIKRLKELLRATKVKWLELSAWEHDYLVGQISHLPHIIAAALVNQTQHAFDHSALGMRMAAGGFKSITRIASADPQMWTAILKTNQAVVVRQLTDYLQELTTIKQQLLAADQTAIYNFFAAAKTSRDQLGPEKAGRVPDFYDLFVNIPDQVGAIAQITKILAQAKLNLVNLHILEIREEIDGILQLTFMSQTDQLQAKEVLIANNYQVIQRK</sequence>
<dbReference type="Pfam" id="PF20463">
    <property type="entry name" value="PDH_C"/>
    <property type="match status" value="1"/>
</dbReference>
<dbReference type="GO" id="GO:0070403">
    <property type="term" value="F:NAD+ binding"/>
    <property type="evidence" value="ECO:0007669"/>
    <property type="project" value="InterPro"/>
</dbReference>
<dbReference type="InterPro" id="IPR046826">
    <property type="entry name" value="PDH_N"/>
</dbReference>
<dbReference type="InterPro" id="IPR046825">
    <property type="entry name" value="PDH_C"/>
</dbReference>
<keyword evidence="8" id="KW-0520">NAD</keyword>
<evidence type="ECO:0000256" key="2">
    <source>
        <dbReference type="ARBA" id="ARBA00007964"/>
    </source>
</evidence>
<reference evidence="13 14" key="1">
    <citation type="journal article" date="2015" name="Genome Announc.">
        <title>Expanding the biotechnology potential of lactobacilli through comparative genomics of 213 strains and associated genera.</title>
        <authorList>
            <person name="Sun Z."/>
            <person name="Harris H.M."/>
            <person name="McCann A."/>
            <person name="Guo C."/>
            <person name="Argimon S."/>
            <person name="Zhang W."/>
            <person name="Yang X."/>
            <person name="Jeffery I.B."/>
            <person name="Cooney J.C."/>
            <person name="Kagawa T.F."/>
            <person name="Liu W."/>
            <person name="Song Y."/>
            <person name="Salvetti E."/>
            <person name="Wrobel A."/>
            <person name="Rasinkangas P."/>
            <person name="Parkhill J."/>
            <person name="Rea M.C."/>
            <person name="O'Sullivan O."/>
            <person name="Ritari J."/>
            <person name="Douillard F.P."/>
            <person name="Paul Ross R."/>
            <person name="Yang R."/>
            <person name="Briner A.E."/>
            <person name="Felis G.E."/>
            <person name="de Vos W.M."/>
            <person name="Barrangou R."/>
            <person name="Klaenhammer T.R."/>
            <person name="Caufield P.W."/>
            <person name="Cui Y."/>
            <person name="Zhang H."/>
            <person name="O'Toole P.W."/>
        </authorList>
    </citation>
    <scope>NUCLEOTIDE SEQUENCE [LARGE SCALE GENOMIC DNA]</scope>
    <source>
        <strain evidence="13 14">DSM 20605</strain>
    </source>
</reference>
<proteinExistence type="inferred from homology"/>
<keyword evidence="14" id="KW-1185">Reference proteome</keyword>
<dbReference type="PATRIC" id="fig|1133569.4.peg.1844"/>
<comment type="caution">
    <text evidence="13">The sequence shown here is derived from an EMBL/GenBank/DDBJ whole genome shotgun (WGS) entry which is preliminary data.</text>
</comment>
<comment type="similarity">
    <text evidence="2">Belongs to the prephenate/arogenate dehydrogenase family.</text>
</comment>
<evidence type="ECO:0000259" key="11">
    <source>
        <dbReference type="PROSITE" id="PS51176"/>
    </source>
</evidence>
<dbReference type="RefSeq" id="WP_010579664.1">
    <property type="nucleotide sequence ID" value="NZ_AHYZ01000028.1"/>
</dbReference>
<feature type="domain" description="ACT" evidence="12">
    <location>
        <begin position="293"/>
        <end position="363"/>
    </location>
</feature>
<dbReference type="FunFam" id="3.40.50.720:FF:000208">
    <property type="entry name" value="Prephenate dehydrogenase"/>
    <property type="match status" value="1"/>
</dbReference>
<evidence type="ECO:0000256" key="6">
    <source>
        <dbReference type="ARBA" id="ARBA00022605"/>
    </source>
</evidence>
<evidence type="ECO:0000313" key="14">
    <source>
        <dbReference type="Proteomes" id="UP000051576"/>
    </source>
</evidence>
<protein>
    <recommendedName>
        <fullName evidence="4">Prephenate dehydrogenase</fullName>
        <ecNumber evidence="3">1.3.1.12</ecNumber>
    </recommendedName>
</protein>
<dbReference type="GO" id="GO:0004665">
    <property type="term" value="F:prephenate dehydrogenase (NADP+) activity"/>
    <property type="evidence" value="ECO:0007669"/>
    <property type="project" value="InterPro"/>
</dbReference>
<evidence type="ECO:0000256" key="10">
    <source>
        <dbReference type="ARBA" id="ARBA00049260"/>
    </source>
</evidence>